<protein>
    <recommendedName>
        <fullName evidence="3">Aldehyde dehydrogenase domain-containing protein</fullName>
    </recommendedName>
</protein>
<dbReference type="SUPFAM" id="SSF53720">
    <property type="entry name" value="ALDH-like"/>
    <property type="match status" value="1"/>
</dbReference>
<dbReference type="InterPro" id="IPR015590">
    <property type="entry name" value="Aldehyde_DH_dom"/>
</dbReference>
<dbReference type="STRING" id="7918.ENSLOCP00000000829"/>
<evidence type="ECO:0000313" key="4">
    <source>
        <dbReference type="Ensembl" id="ENSLOCP00000000829.1"/>
    </source>
</evidence>
<dbReference type="PANTHER" id="PTHR43570:SF2">
    <property type="entry name" value="ALDEHYDE DEHYDROGENASE FAMILY 3 MEMBER B1"/>
    <property type="match status" value="1"/>
</dbReference>
<reference evidence="4" key="2">
    <citation type="submission" date="2025-08" db="UniProtKB">
        <authorList>
            <consortium name="Ensembl"/>
        </authorList>
    </citation>
    <scope>IDENTIFICATION</scope>
</reference>
<dbReference type="InterPro" id="IPR012394">
    <property type="entry name" value="Aldehyde_DH_NAD(P)"/>
</dbReference>
<dbReference type="GO" id="GO:0016620">
    <property type="term" value="F:oxidoreductase activity, acting on the aldehyde or oxo group of donors, NAD or NADP as acceptor"/>
    <property type="evidence" value="ECO:0007669"/>
    <property type="project" value="UniProtKB-ARBA"/>
</dbReference>
<reference evidence="4" key="3">
    <citation type="submission" date="2025-09" db="UniProtKB">
        <authorList>
            <consortium name="Ensembl"/>
        </authorList>
    </citation>
    <scope>IDENTIFICATION</scope>
</reference>
<keyword evidence="5" id="KW-1185">Reference proteome</keyword>
<keyword evidence="2" id="KW-0560">Oxidoreductase</keyword>
<feature type="domain" description="Aldehyde dehydrogenase" evidence="3">
    <location>
        <begin position="4"/>
        <end position="89"/>
    </location>
</feature>
<evidence type="ECO:0000256" key="2">
    <source>
        <dbReference type="ARBA" id="ARBA00023002"/>
    </source>
</evidence>
<comment type="similarity">
    <text evidence="1">Belongs to the aldehyde dehydrogenase family.</text>
</comment>
<dbReference type="GeneTree" id="ENSGT00940000155904"/>
<proteinExistence type="inferred from homology"/>
<dbReference type="HOGENOM" id="CLU_2460495_0_0_1"/>
<sequence>VHFILSGNCAVLKPSEVSQATEKILADLIPKYLDQDCYAVVCGGAEETKTLLENRFNHIFYTGSQAVARLILQAASVHLTPVTLELGGK</sequence>
<evidence type="ECO:0000313" key="5">
    <source>
        <dbReference type="Proteomes" id="UP000018468"/>
    </source>
</evidence>
<accession>W5LXH2</accession>
<dbReference type="InParanoid" id="W5LXH2"/>
<dbReference type="GO" id="GO:0006081">
    <property type="term" value="P:aldehyde metabolic process"/>
    <property type="evidence" value="ECO:0007669"/>
    <property type="project" value="InterPro"/>
</dbReference>
<dbReference type="AlphaFoldDB" id="W5LXH2"/>
<evidence type="ECO:0000256" key="1">
    <source>
        <dbReference type="ARBA" id="ARBA00009986"/>
    </source>
</evidence>
<dbReference type="Pfam" id="PF00171">
    <property type="entry name" value="Aldedh"/>
    <property type="match status" value="1"/>
</dbReference>
<dbReference type="Gene3D" id="3.40.605.10">
    <property type="entry name" value="Aldehyde Dehydrogenase, Chain A, domain 1"/>
    <property type="match status" value="1"/>
</dbReference>
<evidence type="ECO:0000259" key="3">
    <source>
        <dbReference type="Pfam" id="PF00171"/>
    </source>
</evidence>
<dbReference type="Ensembl" id="ENSLOCT00000000833.1">
    <property type="protein sequence ID" value="ENSLOCP00000000829.1"/>
    <property type="gene ID" value="ENSLOCG00000000747.1"/>
</dbReference>
<dbReference type="InterPro" id="IPR016162">
    <property type="entry name" value="Ald_DH_N"/>
</dbReference>
<dbReference type="Proteomes" id="UP000018468">
    <property type="component" value="Unassembled WGS sequence"/>
</dbReference>
<dbReference type="eggNOG" id="KOG2456">
    <property type="taxonomic scope" value="Eukaryota"/>
</dbReference>
<organism evidence="4 5">
    <name type="scientific">Lepisosteus oculatus</name>
    <name type="common">Spotted gar</name>
    <dbReference type="NCBI Taxonomy" id="7918"/>
    <lineage>
        <taxon>Eukaryota</taxon>
        <taxon>Metazoa</taxon>
        <taxon>Chordata</taxon>
        <taxon>Craniata</taxon>
        <taxon>Vertebrata</taxon>
        <taxon>Euteleostomi</taxon>
        <taxon>Actinopterygii</taxon>
        <taxon>Neopterygii</taxon>
        <taxon>Holostei</taxon>
        <taxon>Semionotiformes</taxon>
        <taxon>Lepisosteidae</taxon>
        <taxon>Lepisosteus</taxon>
    </lineage>
</organism>
<name>W5LXH2_LEPOC</name>
<dbReference type="PANTHER" id="PTHR43570">
    <property type="entry name" value="ALDEHYDE DEHYDROGENASE"/>
    <property type="match status" value="1"/>
</dbReference>
<dbReference type="Bgee" id="ENSLOCG00000000747">
    <property type="expression patterns" value="Expressed in testis and 13 other cell types or tissues"/>
</dbReference>
<dbReference type="InterPro" id="IPR016161">
    <property type="entry name" value="Ald_DH/histidinol_DH"/>
</dbReference>
<reference evidence="5" key="1">
    <citation type="submission" date="2011-12" db="EMBL/GenBank/DDBJ databases">
        <title>The Draft Genome of Lepisosteus oculatus.</title>
        <authorList>
            <consortium name="The Broad Institute Genome Assembly &amp; Analysis Group"/>
            <consortium name="Computational R&amp;D Group"/>
            <consortium name="and Sequencing Platform"/>
            <person name="Di Palma F."/>
            <person name="Alfoldi J."/>
            <person name="Johnson J."/>
            <person name="Berlin A."/>
            <person name="Gnerre S."/>
            <person name="Jaffe D."/>
            <person name="MacCallum I."/>
            <person name="Young S."/>
            <person name="Walker B.J."/>
            <person name="Lander E.S."/>
            <person name="Lindblad-Toh K."/>
        </authorList>
    </citation>
    <scope>NUCLEOTIDE SEQUENCE [LARGE SCALE GENOMIC DNA]</scope>
</reference>